<dbReference type="Proteomes" id="UP000029389">
    <property type="component" value="Unassembled WGS sequence"/>
</dbReference>
<name>A0A090YVK8_9BACI</name>
<evidence type="ECO:0000313" key="2">
    <source>
        <dbReference type="EMBL" id="KFN02899.1"/>
    </source>
</evidence>
<dbReference type="PATRIC" id="fig|1405.8.peg.5126"/>
<evidence type="ECO:0000313" key="5">
    <source>
        <dbReference type="Proteomes" id="UP000264294"/>
    </source>
</evidence>
<gene>
    <name evidence="3" type="ORF">D0U04_28965</name>
    <name evidence="2" type="ORF">DJ93_4976</name>
</gene>
<proteinExistence type="predicted"/>
<sequence length="199" mass="22481">MKKFLKFAIPCVCFVIAIVYVSSNGYASNKQKETPESIALKDYEHSKYISHEQIAPMKVETSTFSFPIYTTIPSQQILNASNVSHILLPTNEKLWFIMNGEQSEGLIVADDKTPIRTGGENRSKDLYEIYQTIKNNTTQIKEISYFEFEGQGIFIVDHETNKDMYLSKSAAAILNLPAGQKISSNEVIPKMKDRISKSP</sequence>
<organism evidence="2 4">
    <name type="scientific">Bacillus clarus</name>
    <dbReference type="NCBI Taxonomy" id="2338372"/>
    <lineage>
        <taxon>Bacteria</taxon>
        <taxon>Bacillati</taxon>
        <taxon>Bacillota</taxon>
        <taxon>Bacilli</taxon>
        <taxon>Bacillales</taxon>
        <taxon>Bacillaceae</taxon>
        <taxon>Bacillus</taxon>
        <taxon>Bacillus cereus group</taxon>
    </lineage>
</organism>
<feature type="signal peptide" evidence="1">
    <location>
        <begin position="1"/>
        <end position="27"/>
    </location>
</feature>
<reference evidence="2 4" key="1">
    <citation type="submission" date="2014-04" db="EMBL/GenBank/DDBJ databases">
        <authorList>
            <person name="Bishop-Lilly K.A."/>
            <person name="Broomall S.M."/>
            <person name="Chain P.S."/>
            <person name="Chertkov O."/>
            <person name="Coyne S.R."/>
            <person name="Daligault H.E."/>
            <person name="Davenport K.W."/>
            <person name="Erkkila T."/>
            <person name="Frey K.G."/>
            <person name="Gibbons H.S."/>
            <person name="Gu W."/>
            <person name="Jaissle J."/>
            <person name="Johnson S.L."/>
            <person name="Koroleva G.I."/>
            <person name="Ladner J.T."/>
            <person name="Lo C.-C."/>
            <person name="Minogue T.D."/>
            <person name="Munk C."/>
            <person name="Palacios G.F."/>
            <person name="Redden C.L."/>
            <person name="Rosenzweig C.N."/>
            <person name="Scholz M.B."/>
            <person name="Teshima H."/>
            <person name="Xu Y."/>
        </authorList>
    </citation>
    <scope>NUCLEOTIDE SEQUENCE [LARGE SCALE GENOMIC DNA]</scope>
    <source>
        <strain evidence="2 4">BHP</strain>
    </source>
</reference>
<feature type="chain" id="PRO_5001869743" evidence="1">
    <location>
        <begin position="28"/>
        <end position="199"/>
    </location>
</feature>
<dbReference type="EMBL" id="QVOD01000079">
    <property type="protein sequence ID" value="RFT62128.1"/>
    <property type="molecule type" value="Genomic_DNA"/>
</dbReference>
<evidence type="ECO:0000313" key="4">
    <source>
        <dbReference type="Proteomes" id="UP000029389"/>
    </source>
</evidence>
<accession>A0A090YVK8</accession>
<reference evidence="3 5" key="2">
    <citation type="submission" date="2018-08" db="EMBL/GenBank/DDBJ databases">
        <title>Bacillus clarus sp. nov. strain PS00077A.</title>
        <authorList>
            <person name="Mendez Acevedo M."/>
            <person name="Carroll L."/>
            <person name="Mukherjee M."/>
            <person name="Wiedmann M."/>
            <person name="Kovac J."/>
        </authorList>
    </citation>
    <scope>NUCLEOTIDE SEQUENCE [LARGE SCALE GENOMIC DNA]</scope>
    <source>
        <strain evidence="3 5">PS00077A</strain>
    </source>
</reference>
<comment type="caution">
    <text evidence="2">The sequence shown here is derived from an EMBL/GenBank/DDBJ whole genome shotgun (WGS) entry which is preliminary data.</text>
</comment>
<keyword evidence="5" id="KW-1185">Reference proteome</keyword>
<dbReference type="AlphaFoldDB" id="A0A090YVK8"/>
<dbReference type="Proteomes" id="UP000264294">
    <property type="component" value="Unassembled WGS sequence"/>
</dbReference>
<keyword evidence="1" id="KW-0732">Signal</keyword>
<evidence type="ECO:0000313" key="3">
    <source>
        <dbReference type="EMBL" id="RFT62128.1"/>
    </source>
</evidence>
<dbReference type="RefSeq" id="WP_042983767.1">
    <property type="nucleotide sequence ID" value="NZ_JMQC01000008.1"/>
</dbReference>
<dbReference type="EMBL" id="JMQC01000008">
    <property type="protein sequence ID" value="KFN02899.1"/>
    <property type="molecule type" value="Genomic_DNA"/>
</dbReference>
<evidence type="ECO:0000256" key="1">
    <source>
        <dbReference type="SAM" id="SignalP"/>
    </source>
</evidence>
<protein>
    <submittedName>
        <fullName evidence="2">Uncharacterized protein</fullName>
    </submittedName>
</protein>